<feature type="chain" id="PRO_5047190392" description="PepSY domain-containing protein" evidence="1">
    <location>
        <begin position="34"/>
        <end position="99"/>
    </location>
</feature>
<evidence type="ECO:0008006" key="4">
    <source>
        <dbReference type="Google" id="ProtNLM"/>
    </source>
</evidence>
<evidence type="ECO:0000313" key="3">
    <source>
        <dbReference type="Proteomes" id="UP000737171"/>
    </source>
</evidence>
<organism evidence="2 3">
    <name type="scientific">Pseudaquabacterium terrae</name>
    <dbReference type="NCBI Taxonomy" id="2732868"/>
    <lineage>
        <taxon>Bacteria</taxon>
        <taxon>Pseudomonadati</taxon>
        <taxon>Pseudomonadota</taxon>
        <taxon>Betaproteobacteria</taxon>
        <taxon>Burkholderiales</taxon>
        <taxon>Sphaerotilaceae</taxon>
        <taxon>Pseudaquabacterium</taxon>
    </lineage>
</organism>
<name>A0ABX2EJZ7_9BURK</name>
<sequence>MKTVSARTLRHARLATLAGALCTLSTVPWSAQAADVNKGIEQALAAAQESKKGIYVYVGGQQIGGAVVKIEAGQWVEMRSQQYTRIVLRLDRIDGVAMQ</sequence>
<protein>
    <recommendedName>
        <fullName evidence="4">PepSY domain-containing protein</fullName>
    </recommendedName>
</protein>
<dbReference type="Proteomes" id="UP000737171">
    <property type="component" value="Unassembled WGS sequence"/>
</dbReference>
<keyword evidence="1" id="KW-0732">Signal</keyword>
<proteinExistence type="predicted"/>
<dbReference type="EMBL" id="JABRWJ010000005">
    <property type="protein sequence ID" value="NRF68933.1"/>
    <property type="molecule type" value="Genomic_DNA"/>
</dbReference>
<evidence type="ECO:0000313" key="2">
    <source>
        <dbReference type="EMBL" id="NRF68933.1"/>
    </source>
</evidence>
<reference evidence="2 3" key="1">
    <citation type="submission" date="2020-05" db="EMBL/GenBank/DDBJ databases">
        <title>Aquincola sp. isolate from soil.</title>
        <authorList>
            <person name="Han J."/>
            <person name="Kim D.-U."/>
        </authorList>
    </citation>
    <scope>NUCLEOTIDE SEQUENCE [LARGE SCALE GENOMIC DNA]</scope>
    <source>
        <strain evidence="2 3">S2</strain>
    </source>
</reference>
<keyword evidence="3" id="KW-1185">Reference proteome</keyword>
<gene>
    <name evidence="2" type="ORF">HLB44_18220</name>
</gene>
<comment type="caution">
    <text evidence="2">The sequence shown here is derived from an EMBL/GenBank/DDBJ whole genome shotgun (WGS) entry which is preliminary data.</text>
</comment>
<dbReference type="RefSeq" id="WP_173125112.1">
    <property type="nucleotide sequence ID" value="NZ_JABRWJ010000005.1"/>
</dbReference>
<evidence type="ECO:0000256" key="1">
    <source>
        <dbReference type="SAM" id="SignalP"/>
    </source>
</evidence>
<accession>A0ABX2EJZ7</accession>
<feature type="signal peptide" evidence="1">
    <location>
        <begin position="1"/>
        <end position="33"/>
    </location>
</feature>